<dbReference type="Pfam" id="PF00004">
    <property type="entry name" value="AAA"/>
    <property type="match status" value="1"/>
</dbReference>
<dbReference type="HOGENOM" id="CLU_023673_0_0_3"/>
<comment type="similarity">
    <text evidence="3">Belongs to the AAA ATPase family. Highly divergent.</text>
</comment>
<dbReference type="KEGG" id="glj:GKIL_1737"/>
<keyword evidence="8" id="KW-1185">Reference proteome</keyword>
<dbReference type="GO" id="GO:0016887">
    <property type="term" value="F:ATP hydrolysis activity"/>
    <property type="evidence" value="ECO:0007669"/>
    <property type="project" value="InterPro"/>
</dbReference>
<organism evidence="7 8">
    <name type="scientific">Gloeobacter kilaueensis (strain ATCC BAA-2537 / CCAP 1431/1 / ULC 316 / JS1)</name>
    <dbReference type="NCBI Taxonomy" id="1183438"/>
    <lineage>
        <taxon>Bacteria</taxon>
        <taxon>Bacillati</taxon>
        <taxon>Cyanobacteriota</taxon>
        <taxon>Cyanophyceae</taxon>
        <taxon>Gloeobacterales</taxon>
        <taxon>Gloeobacteraceae</taxon>
        <taxon>Gloeobacter</taxon>
    </lineage>
</organism>
<dbReference type="PANTHER" id="PTHR42960">
    <property type="entry name" value="YCF46 PROTEIN"/>
    <property type="match status" value="1"/>
</dbReference>
<evidence type="ECO:0000256" key="4">
    <source>
        <dbReference type="ARBA" id="ARBA00040480"/>
    </source>
</evidence>
<keyword evidence="7" id="KW-0482">Metalloprotease</keyword>
<dbReference type="AlphaFoldDB" id="U5QGI7"/>
<feature type="region of interest" description="Disordered" evidence="5">
    <location>
        <begin position="495"/>
        <end position="521"/>
    </location>
</feature>
<dbReference type="OrthoDB" id="9809379at2"/>
<reference evidence="7 8" key="1">
    <citation type="journal article" date="2013" name="PLoS ONE">
        <title>Cultivation and Complete Genome Sequencing of Gloeobacter kilaueensis sp. nov., from a Lava Cave in Kilauea Caldera, Hawai'i.</title>
        <authorList>
            <person name="Saw J.H."/>
            <person name="Schatz M."/>
            <person name="Brown M.V."/>
            <person name="Kunkel D.D."/>
            <person name="Foster J.S."/>
            <person name="Shick H."/>
            <person name="Christensen S."/>
            <person name="Hou S."/>
            <person name="Wan X."/>
            <person name="Donachie S.P."/>
        </authorList>
    </citation>
    <scope>NUCLEOTIDE SEQUENCE [LARGE SCALE GENOMIC DNA]</scope>
    <source>
        <strain evidence="8">JS</strain>
    </source>
</reference>
<dbReference type="InterPro" id="IPR052381">
    <property type="entry name" value="AAA_domain_protein"/>
</dbReference>
<dbReference type="GO" id="GO:0008237">
    <property type="term" value="F:metallopeptidase activity"/>
    <property type="evidence" value="ECO:0007669"/>
    <property type="project" value="UniProtKB-KW"/>
</dbReference>
<feature type="domain" description="AAA+ ATPase" evidence="6">
    <location>
        <begin position="271"/>
        <end position="407"/>
    </location>
</feature>
<keyword evidence="7" id="KW-0378">Hydrolase</keyword>
<dbReference type="Pfam" id="PF17862">
    <property type="entry name" value="AAA_lid_3"/>
    <property type="match status" value="1"/>
</dbReference>
<dbReference type="InterPro" id="IPR027417">
    <property type="entry name" value="P-loop_NTPase"/>
</dbReference>
<proteinExistence type="inferred from homology"/>
<accession>U5QGI7</accession>
<dbReference type="GO" id="GO:0005524">
    <property type="term" value="F:ATP binding"/>
    <property type="evidence" value="ECO:0007669"/>
    <property type="project" value="UniProtKB-KW"/>
</dbReference>
<gene>
    <name evidence="7" type="primary">hflB</name>
    <name evidence="7" type="ORF">GKIL_1737</name>
</gene>
<dbReference type="PANTHER" id="PTHR42960:SF1">
    <property type="entry name" value="YCF46 PROTEIN"/>
    <property type="match status" value="1"/>
</dbReference>
<dbReference type="eggNOG" id="COG0464">
    <property type="taxonomic scope" value="Bacteria"/>
</dbReference>
<dbReference type="STRING" id="1183438.GKIL_1737"/>
<dbReference type="Proteomes" id="UP000017396">
    <property type="component" value="Chromosome"/>
</dbReference>
<dbReference type="PATRIC" id="fig|1183438.3.peg.1705"/>
<keyword evidence="7" id="KW-0645">Protease</keyword>
<evidence type="ECO:0000313" key="8">
    <source>
        <dbReference type="Proteomes" id="UP000017396"/>
    </source>
</evidence>
<dbReference type="SMART" id="SM00382">
    <property type="entry name" value="AAA"/>
    <property type="match status" value="1"/>
</dbReference>
<dbReference type="GO" id="GO:0006508">
    <property type="term" value="P:proteolysis"/>
    <property type="evidence" value="ECO:0007669"/>
    <property type="project" value="UniProtKB-KW"/>
</dbReference>
<name>U5QGI7_GLOK1</name>
<evidence type="ECO:0000256" key="3">
    <source>
        <dbReference type="ARBA" id="ARBA00038088"/>
    </source>
</evidence>
<evidence type="ECO:0000256" key="5">
    <source>
        <dbReference type="SAM" id="MobiDB-lite"/>
    </source>
</evidence>
<evidence type="ECO:0000259" key="6">
    <source>
        <dbReference type="SMART" id="SM00382"/>
    </source>
</evidence>
<dbReference type="SUPFAM" id="SSF52540">
    <property type="entry name" value="P-loop containing nucleoside triphosphate hydrolases"/>
    <property type="match status" value="1"/>
</dbReference>
<dbReference type="RefSeq" id="WP_023173105.1">
    <property type="nucleotide sequence ID" value="NC_022600.1"/>
</dbReference>
<evidence type="ECO:0000313" key="7">
    <source>
        <dbReference type="EMBL" id="AGY57983.1"/>
    </source>
</evidence>
<dbReference type="InterPro" id="IPR003959">
    <property type="entry name" value="ATPase_AAA_core"/>
</dbReference>
<dbReference type="Gene3D" id="1.10.8.60">
    <property type="match status" value="1"/>
</dbReference>
<sequence>MIQHALNFFKAAIPVVAISTPAPEELSAIERIVRDIAEPLNRPVFLWDFGRGLQKVTVGDSGVKIDVQDSTRDDPLTVLPFIADYPDPAIFVLLDFHPFLTGERMDLRVVRTLKNLCFALKQSRKRLILLGQDVRLPDEFGGLIQELHNPLPDAIRVRSCVESVLTQLHTRRGIAVPKDDEQLQRLVRSAQGLTEEEISDALRLAGLTEGAIDETSADVVRSMKIAKLRKLGVEFSEPPSYAVGGLESLKLWIAKRTRLFSAQGSAANIPPVKGLLLVGPPGAGKSLVSRTIAQQWGIPNLAVDVGSLYGGIVGESESNLRNLLRAAEACAPAVLFMDEIDKAFAGVGGPSGDSGVSQRLFGRFLTWLNDKTAQVFVVATANNVLGLPPELLRKGRFDEIFFVDLPACPERVEILSIHLQRYGACLDRAYIEVVAAATRGFSGAELAEIVKEAAIEAFYLDGRPSNIDPELLLNAAKQTVPLSKSREEELGRLRDWARNNARQASPSSDDDPAGGHRDVWD</sequence>
<keyword evidence="1" id="KW-0547">Nucleotide-binding</keyword>
<dbReference type="Gene3D" id="3.40.50.300">
    <property type="entry name" value="P-loop containing nucleotide triphosphate hydrolases"/>
    <property type="match status" value="1"/>
</dbReference>
<protein>
    <recommendedName>
        <fullName evidence="4">Uncharacterized AAA domain-containing protein ycf46</fullName>
    </recommendedName>
</protein>
<dbReference type="InterPro" id="IPR003593">
    <property type="entry name" value="AAA+_ATPase"/>
</dbReference>
<keyword evidence="2" id="KW-0067">ATP-binding</keyword>
<dbReference type="InterPro" id="IPR041569">
    <property type="entry name" value="AAA_lid_3"/>
</dbReference>
<evidence type="ECO:0000256" key="2">
    <source>
        <dbReference type="ARBA" id="ARBA00022840"/>
    </source>
</evidence>
<dbReference type="EMBL" id="CP003587">
    <property type="protein sequence ID" value="AGY57983.1"/>
    <property type="molecule type" value="Genomic_DNA"/>
</dbReference>
<evidence type="ECO:0000256" key="1">
    <source>
        <dbReference type="ARBA" id="ARBA00022741"/>
    </source>
</evidence>